<gene>
    <name evidence="1" type="ORF">QQ020_27395</name>
</gene>
<keyword evidence="2" id="KW-1185">Reference proteome</keyword>
<protein>
    <submittedName>
        <fullName evidence="1">DNA alkylation repair protein</fullName>
    </submittedName>
</protein>
<evidence type="ECO:0000313" key="2">
    <source>
        <dbReference type="Proteomes" id="UP001172083"/>
    </source>
</evidence>
<dbReference type="Gene3D" id="1.25.10.90">
    <property type="match status" value="1"/>
</dbReference>
<comment type="caution">
    <text evidence="1">The sequence shown here is derived from an EMBL/GenBank/DDBJ whole genome shotgun (WGS) entry which is preliminary data.</text>
</comment>
<evidence type="ECO:0000313" key="1">
    <source>
        <dbReference type="EMBL" id="MDN5215834.1"/>
    </source>
</evidence>
<dbReference type="EMBL" id="JAUJEB010000007">
    <property type="protein sequence ID" value="MDN5215834.1"/>
    <property type="molecule type" value="Genomic_DNA"/>
</dbReference>
<dbReference type="Proteomes" id="UP001172083">
    <property type="component" value="Unassembled WGS sequence"/>
</dbReference>
<dbReference type="Pfam" id="PF08713">
    <property type="entry name" value="DNA_alkylation"/>
    <property type="match status" value="1"/>
</dbReference>
<organism evidence="1 2">
    <name type="scientific">Agaribacillus aureus</name>
    <dbReference type="NCBI Taxonomy" id="3051825"/>
    <lineage>
        <taxon>Bacteria</taxon>
        <taxon>Pseudomonadati</taxon>
        <taxon>Bacteroidota</taxon>
        <taxon>Cytophagia</taxon>
        <taxon>Cytophagales</taxon>
        <taxon>Splendidivirgaceae</taxon>
        <taxon>Agaribacillus</taxon>
    </lineage>
</organism>
<dbReference type="InterPro" id="IPR016024">
    <property type="entry name" value="ARM-type_fold"/>
</dbReference>
<dbReference type="PANTHER" id="PTHR34070:SF1">
    <property type="entry name" value="DNA ALKYLATION REPAIR PROTEIN"/>
    <property type="match status" value="1"/>
</dbReference>
<accession>A0ABT8LDH7</accession>
<sequence>MKTITKKSEIKIHLESSLAIYHAGGLHACMASVHKTILSNKVKFPLLEYCGGEIYNVIPGDEQCTFCDLVQSLKTEGGNVISGIILQKRLTDDFNQSIEKATDFIAEAGIWYVCDIIGERVFGFALLNQPQRTLPLLKRLSNHHSHWVVRALGAGVHYAVKKGLNKEAVKAAFQILLSKAGVRNKEIRQGIGWAAKTTAKFHPKIVEHFKNKIDNQEKVANWFRKKITIGLSKNNYIEQLKLK</sequence>
<name>A0ABT8LDH7_9BACT</name>
<dbReference type="InterPro" id="IPR014825">
    <property type="entry name" value="DNA_alkylation"/>
</dbReference>
<reference evidence="1" key="1">
    <citation type="submission" date="2023-06" db="EMBL/GenBank/DDBJ databases">
        <title>Genomic of Agaribacillus aureum.</title>
        <authorList>
            <person name="Wang G."/>
        </authorList>
    </citation>
    <scope>NUCLEOTIDE SEQUENCE</scope>
    <source>
        <strain evidence="1">BMA12</strain>
    </source>
</reference>
<dbReference type="PANTHER" id="PTHR34070">
    <property type="entry name" value="ARMADILLO-TYPE FOLD"/>
    <property type="match status" value="1"/>
</dbReference>
<dbReference type="RefSeq" id="WP_346761171.1">
    <property type="nucleotide sequence ID" value="NZ_JAUJEB010000007.1"/>
</dbReference>
<dbReference type="SUPFAM" id="SSF48371">
    <property type="entry name" value="ARM repeat"/>
    <property type="match status" value="1"/>
</dbReference>
<proteinExistence type="predicted"/>